<dbReference type="InterPro" id="IPR015424">
    <property type="entry name" value="PyrdxlP-dep_Trfase"/>
</dbReference>
<evidence type="ECO:0000256" key="2">
    <source>
        <dbReference type="ARBA" id="ARBA00022898"/>
    </source>
</evidence>
<evidence type="ECO:0000259" key="3">
    <source>
        <dbReference type="Pfam" id="PF01212"/>
    </source>
</evidence>
<dbReference type="GO" id="GO:0016829">
    <property type="term" value="F:lyase activity"/>
    <property type="evidence" value="ECO:0007669"/>
    <property type="project" value="InterPro"/>
</dbReference>
<reference evidence="4 5" key="1">
    <citation type="journal article" date="2012" name="BMC Genomics">
        <title>Comparative genomic analysis of the genus Staphylococcus including Staphylococcus aureus and its newly described sister species Staphylococcus simiae.</title>
        <authorList>
            <person name="Suzuki H."/>
            <person name="Lefebure T."/>
            <person name="Pavinski Bitar P."/>
            <person name="Stanhope M.J."/>
        </authorList>
    </citation>
    <scope>NUCLEOTIDE SEQUENCE [LARGE SCALE GENOMIC DNA]</scope>
    <source>
        <strain evidence="4 5">CCM 7213</strain>
    </source>
</reference>
<dbReference type="Pfam" id="PF01212">
    <property type="entry name" value="Beta_elim_lyase"/>
    <property type="match status" value="1"/>
</dbReference>
<evidence type="ECO:0000313" key="4">
    <source>
        <dbReference type="EMBL" id="EHJ06777.1"/>
    </source>
</evidence>
<comment type="cofactor">
    <cofactor evidence="1">
        <name>pyridoxal 5'-phosphate</name>
        <dbReference type="ChEBI" id="CHEBI:597326"/>
    </cofactor>
</comment>
<dbReference type="InterPro" id="IPR001597">
    <property type="entry name" value="ArAA_b-elim_lyase/Thr_aldolase"/>
</dbReference>
<proteinExistence type="predicted"/>
<keyword evidence="5" id="KW-1185">Reference proteome</keyword>
<dbReference type="SUPFAM" id="SSF53383">
    <property type="entry name" value="PLP-dependent transferases"/>
    <property type="match status" value="1"/>
</dbReference>
<dbReference type="InterPro" id="IPR015421">
    <property type="entry name" value="PyrdxlP-dep_Trfase_major"/>
</dbReference>
<evidence type="ECO:0000313" key="5">
    <source>
        <dbReference type="Proteomes" id="UP000005413"/>
    </source>
</evidence>
<evidence type="ECO:0000256" key="1">
    <source>
        <dbReference type="ARBA" id="ARBA00001933"/>
    </source>
</evidence>
<dbReference type="Proteomes" id="UP000005413">
    <property type="component" value="Unassembled WGS sequence"/>
</dbReference>
<comment type="caution">
    <text evidence="4">The sequence shown here is derived from an EMBL/GenBank/DDBJ whole genome shotgun (WGS) entry which is preliminary data.</text>
</comment>
<gene>
    <name evidence="4" type="ORF">SS7213T_12682</name>
</gene>
<accession>G5JM13</accession>
<dbReference type="AlphaFoldDB" id="G5JM13"/>
<organism evidence="4 5">
    <name type="scientific">Staphylococcus simiae CCM 7213 = CCUG 51256</name>
    <dbReference type="NCBI Taxonomy" id="911238"/>
    <lineage>
        <taxon>Bacteria</taxon>
        <taxon>Bacillati</taxon>
        <taxon>Bacillota</taxon>
        <taxon>Bacilli</taxon>
        <taxon>Bacillales</taxon>
        <taxon>Staphylococcaceae</taxon>
        <taxon>Staphylococcus</taxon>
    </lineage>
</organism>
<protein>
    <recommendedName>
        <fullName evidence="3">Aromatic amino acid beta-eliminating lyase/threonine aldolase domain-containing protein</fullName>
    </recommendedName>
</protein>
<sequence length="117" mass="13127">MSHPTEYGTLYSKEELKELSDVCRHYNLPLFMDGARLGYGLMSDNSDLTIEDIAKYCDIFYIGGTKIGALCGEAIVFTKNNEPANFTTLIKQHGALLAKGRLTGIQFLELFTDDLYF</sequence>
<feature type="domain" description="Aromatic amino acid beta-eliminating lyase/threonine aldolase" evidence="3">
    <location>
        <begin position="7"/>
        <end position="81"/>
    </location>
</feature>
<dbReference type="GO" id="GO:0006520">
    <property type="term" value="P:amino acid metabolic process"/>
    <property type="evidence" value="ECO:0007669"/>
    <property type="project" value="InterPro"/>
</dbReference>
<dbReference type="EMBL" id="AEUN01000550">
    <property type="protein sequence ID" value="EHJ06777.1"/>
    <property type="molecule type" value="Genomic_DNA"/>
</dbReference>
<dbReference type="PATRIC" id="fig|911238.3.peg.2241"/>
<name>G5JM13_9STAP</name>
<keyword evidence="2" id="KW-0663">Pyridoxal phosphate</keyword>
<dbReference type="Gene3D" id="3.40.640.10">
    <property type="entry name" value="Type I PLP-dependent aspartate aminotransferase-like (Major domain)"/>
    <property type="match status" value="1"/>
</dbReference>